<accession>A0A5R8K8A8</accession>
<feature type="transmembrane region" description="Helical" evidence="2">
    <location>
        <begin position="926"/>
        <end position="951"/>
    </location>
</feature>
<dbReference type="InterPro" id="IPR013425">
    <property type="entry name" value="Autotrns_rpt"/>
</dbReference>
<keyword evidence="1" id="KW-0732">Signal</keyword>
<evidence type="ECO:0000256" key="2">
    <source>
        <dbReference type="SAM" id="Phobius"/>
    </source>
</evidence>
<keyword evidence="4" id="KW-1185">Reference proteome</keyword>
<dbReference type="NCBIfam" id="TIGR02601">
    <property type="entry name" value="autotrns_rpt"/>
    <property type="match status" value="3"/>
</dbReference>
<keyword evidence="2" id="KW-0472">Membrane</keyword>
<protein>
    <submittedName>
        <fullName evidence="3">PEP-CTERM sorting domain-containing protein</fullName>
    </submittedName>
</protein>
<evidence type="ECO:0000313" key="3">
    <source>
        <dbReference type="EMBL" id="TLD68546.1"/>
    </source>
</evidence>
<dbReference type="AlphaFoldDB" id="A0A5R8K8A8"/>
<proteinExistence type="predicted"/>
<dbReference type="InterPro" id="IPR013424">
    <property type="entry name" value="Ice-binding_C"/>
</dbReference>
<keyword evidence="2" id="KW-1133">Transmembrane helix</keyword>
<reference evidence="3 4" key="1">
    <citation type="submission" date="2019-05" db="EMBL/GenBank/DDBJ databases">
        <title>Verrucobacter flavum gen. nov., sp. nov. a new member of the family Verrucomicrobiaceae.</title>
        <authorList>
            <person name="Szuroczki S."/>
            <person name="Abbaszade G."/>
            <person name="Szabo A."/>
            <person name="Felfoldi T."/>
            <person name="Schumann P."/>
            <person name="Boka K."/>
            <person name="Keki Z."/>
            <person name="Toumi M."/>
            <person name="Toth E."/>
        </authorList>
    </citation>
    <scope>NUCLEOTIDE SEQUENCE [LARGE SCALE GENOMIC DNA]</scope>
    <source>
        <strain evidence="3 4">MG-N-17</strain>
    </source>
</reference>
<dbReference type="SUPFAM" id="SSF51126">
    <property type="entry name" value="Pectin lyase-like"/>
    <property type="match status" value="1"/>
</dbReference>
<dbReference type="Proteomes" id="UP000306196">
    <property type="component" value="Unassembled WGS sequence"/>
</dbReference>
<sequence>MDLVSRNHSAPSMAAPSAMKTRTFPNLSRQLVAIHVATLLCVANFSIPSVPAATIIKANNTTNLNLSGSWVSGTAAQNDIAQWDNTITSANTSSLGADREWLGISILDPDGDITIGTGNTLTLGMGGINMGSAEVDLNILSSLTTRNFTHQIWNVATGRALTLDNGTFARSVGSNVNIQGSGTVNIGDDHSGIVNDTTGIVGPWLTTGAGTSTRYTTRDSTTNNLIAYTGTSIAVADIGSTPGLNAEVNASGTFGTGASVNTLRHSGGSATLAGNLTANGIMNAASGVLTLTGDITIGATRELIIDSAGSSTTISGIISDNAAGSSSLTKTSPSSLTLSGDNTYTGDTHVNRGVLIITHNNALGSTAGITYINGGDTASGGNPSVPGGQVRLSGGATGLTIAENFVVFGRGNGQNPQVFYSNDGNNVVTGTYTLSGGGGGSRIFVAADKLTMTGGINVTPDQSGLFILNPQTGATLAFTTNSVVLQSDGSFYLDSGGTVELGVAGNVWGNTRIISGTMKMMIANALPLNAIVNMGAGYGSNNDTLDLNGFSQETGSIVHGTTTMGGRTITNTSSTAATLAINQSTNGNFFGVLAGELSFVKKGGSNLVLHGAGTHTGDTRVEAGTLALNHVDALSASTLDTHLSGIQTVTFTVAGTNTYNIGGLKGSDDLAIGVLATTPTFISSNISVGANNQSTTYSGIISGTGGQLTKTGTGTLRLTNGSTYTGNTTVNDGSLLANNITGSATGTGSVTVQSGGSIGGNGFISTVATTGVTIQSGGILSPGDGPDRLTITAAINLNAGAFFNTQLAIGGIATEGNGTVGTSLLDANGTVSITDSLLTGTWDGDSDNLYTGGLLTDDHRLWLIDNDGSDAIVGLFANANTLADASIQTMFGGASTPYTTLIDGQQFAVFYNADFASTALTGGNDLLLVAIVPEPARGILFMAGAMIVLGARRRRR</sequence>
<gene>
    <name evidence="3" type="ORF">FEM03_22335</name>
</gene>
<name>A0A5R8K8A8_9BACT</name>
<dbReference type="InterPro" id="IPR011050">
    <property type="entry name" value="Pectin_lyase_fold/virulence"/>
</dbReference>
<dbReference type="OrthoDB" id="174718at2"/>
<evidence type="ECO:0000256" key="1">
    <source>
        <dbReference type="ARBA" id="ARBA00022729"/>
    </source>
</evidence>
<keyword evidence="2" id="KW-0812">Transmembrane</keyword>
<organism evidence="3 4">
    <name type="scientific">Phragmitibacter flavus</name>
    <dbReference type="NCBI Taxonomy" id="2576071"/>
    <lineage>
        <taxon>Bacteria</taxon>
        <taxon>Pseudomonadati</taxon>
        <taxon>Verrucomicrobiota</taxon>
        <taxon>Verrucomicrobiia</taxon>
        <taxon>Verrucomicrobiales</taxon>
        <taxon>Verrucomicrobiaceae</taxon>
        <taxon>Phragmitibacter</taxon>
    </lineage>
</organism>
<dbReference type="NCBIfam" id="TIGR02595">
    <property type="entry name" value="PEP_CTERM"/>
    <property type="match status" value="1"/>
</dbReference>
<evidence type="ECO:0000313" key="4">
    <source>
        <dbReference type="Proteomes" id="UP000306196"/>
    </source>
</evidence>
<dbReference type="Pfam" id="PF12951">
    <property type="entry name" value="PATR"/>
    <property type="match status" value="3"/>
</dbReference>
<dbReference type="EMBL" id="VAUV01000023">
    <property type="protein sequence ID" value="TLD68546.1"/>
    <property type="molecule type" value="Genomic_DNA"/>
</dbReference>
<comment type="caution">
    <text evidence="3">The sequence shown here is derived from an EMBL/GenBank/DDBJ whole genome shotgun (WGS) entry which is preliminary data.</text>
</comment>